<dbReference type="AlphaFoldDB" id="A0A367VKH8"/>
<dbReference type="PIRSF" id="PIRSF500060">
    <property type="entry name" value="UCP500060"/>
    <property type="match status" value="1"/>
</dbReference>
<dbReference type="EMBL" id="JPWB01000001">
    <property type="protein sequence ID" value="RCK25693.1"/>
    <property type="molecule type" value="Genomic_DNA"/>
</dbReference>
<dbReference type="RefSeq" id="WP_062956247.1">
    <property type="nucleotide sequence ID" value="NZ_JPWB01000001.1"/>
</dbReference>
<dbReference type="GO" id="GO:0015930">
    <property type="term" value="F:glutamate synthase activity"/>
    <property type="evidence" value="ECO:0007669"/>
    <property type="project" value="InterPro"/>
</dbReference>
<dbReference type="InterPro" id="IPR027283">
    <property type="entry name" value="YerD"/>
</dbReference>
<dbReference type="PANTHER" id="PTHR43819">
    <property type="entry name" value="ARCHAEAL-TYPE GLUTAMATE SYNTHASE [NADPH]"/>
    <property type="match status" value="1"/>
</dbReference>
<keyword evidence="3" id="KW-0812">Transmembrane</keyword>
<accession>A0A367VKH8</accession>
<reference evidence="5 6" key="1">
    <citation type="submission" date="2014-07" db="EMBL/GenBank/DDBJ databases">
        <title>Draft genome sequence of Thalassospira profundimaris R8-17.</title>
        <authorList>
            <person name="Lai Q."/>
            <person name="Shao Z."/>
        </authorList>
    </citation>
    <scope>NUCLEOTIDE SEQUENCE [LARGE SCALE GENOMIC DNA]</scope>
    <source>
        <strain evidence="5 6">R8-17</strain>
    </source>
</reference>
<evidence type="ECO:0000256" key="1">
    <source>
        <dbReference type="ARBA" id="ARBA00009716"/>
    </source>
</evidence>
<evidence type="ECO:0000313" key="5">
    <source>
        <dbReference type="EMBL" id="RCK25693.1"/>
    </source>
</evidence>
<name>A0A367VKH8_9PROT</name>
<dbReference type="InterPro" id="IPR013785">
    <property type="entry name" value="Aldolase_TIM"/>
</dbReference>
<feature type="transmembrane region" description="Helical" evidence="3">
    <location>
        <begin position="9"/>
        <end position="28"/>
    </location>
</feature>
<evidence type="ECO:0000256" key="2">
    <source>
        <dbReference type="PIRNR" id="PIRNR006429"/>
    </source>
</evidence>
<protein>
    <submittedName>
        <fullName evidence="5">Glutamate synthase</fullName>
    </submittedName>
</protein>
<dbReference type="InterPro" id="IPR024188">
    <property type="entry name" value="GltB"/>
</dbReference>
<dbReference type="InterPro" id="IPR002932">
    <property type="entry name" value="Glu_synthdom"/>
</dbReference>
<comment type="similarity">
    <text evidence="1 2">Belongs to the glutamate synthase family.</text>
</comment>
<feature type="domain" description="Glutamate synthase" evidence="4">
    <location>
        <begin position="162"/>
        <end position="476"/>
    </location>
</feature>
<comment type="caution">
    <text evidence="5">The sequence shown here is derived from an EMBL/GenBank/DDBJ whole genome shotgun (WGS) entry which is preliminary data.</text>
</comment>
<dbReference type="SUPFAM" id="SSF51395">
    <property type="entry name" value="FMN-linked oxidoreductases"/>
    <property type="match status" value="1"/>
</dbReference>
<evidence type="ECO:0000256" key="3">
    <source>
        <dbReference type="SAM" id="Phobius"/>
    </source>
</evidence>
<dbReference type="Pfam" id="PF01645">
    <property type="entry name" value="Glu_synthase"/>
    <property type="match status" value="1"/>
</dbReference>
<proteinExistence type="inferred from homology"/>
<evidence type="ECO:0000259" key="4">
    <source>
        <dbReference type="Pfam" id="PF01645"/>
    </source>
</evidence>
<keyword evidence="3" id="KW-0472">Membrane</keyword>
<dbReference type="CDD" id="cd02808">
    <property type="entry name" value="GltS_FMN"/>
    <property type="match status" value="1"/>
</dbReference>
<dbReference type="Gene3D" id="3.20.20.70">
    <property type="entry name" value="Aldolase class I"/>
    <property type="match status" value="1"/>
</dbReference>
<dbReference type="GO" id="GO:0006537">
    <property type="term" value="P:glutamate biosynthetic process"/>
    <property type="evidence" value="ECO:0007669"/>
    <property type="project" value="InterPro"/>
</dbReference>
<organism evidence="5 6">
    <name type="scientific">Thalassospira profundimaris</name>
    <dbReference type="NCBI Taxonomy" id="502049"/>
    <lineage>
        <taxon>Bacteria</taxon>
        <taxon>Pseudomonadati</taxon>
        <taxon>Pseudomonadota</taxon>
        <taxon>Alphaproteobacteria</taxon>
        <taxon>Rhodospirillales</taxon>
        <taxon>Thalassospiraceae</taxon>
        <taxon>Thalassospira</taxon>
    </lineage>
</organism>
<dbReference type="PANTHER" id="PTHR43819:SF1">
    <property type="entry name" value="ARCHAEAL-TYPE GLUTAMATE SYNTHASE [NADPH]"/>
    <property type="match status" value="1"/>
</dbReference>
<dbReference type="Proteomes" id="UP000253061">
    <property type="component" value="Unassembled WGS sequence"/>
</dbReference>
<sequence>MKFFILNQRYFVIAGVVVLALASVILALAIDIWFWLPAIVFGLLVVVGFHDLYQNKHSILRNYPISAHIRFILESFRPEIRQYLLESDQDEIPFSRQARGLVYQRAKGVEDKRPFGTIEEVYKSGYSWITHSVAPKHITDTDFRVRVGGPHCKQPYDCSLYNISAMSFGALSGNAILALNKGAKKGGFAHDTGEGSISRYHRAGGGDLIYQVASGYFGARNEDGSFSEEKFAITAADPQVKMIEVKLSQGAKPGHGGMLPAAKITPEIAEARGIPMGHDCVSPAAHSVFSTPIGLMEFIGRLRDLADGKPVGFKLCIGHRREFMSIIKGMLKTGITPDFIVVDGKEGGTGAAPVEFANHVGMPMQEGLTFVHNALRGAGLRDQIKVGAAGKIVSAFDIARTLALGADWCNAARGFMFALGCIQAQSCHTNCCPVGIATQDKIRQRALDPGDKSERVARFHKNTMHALAEITGAAGLTDPRNFMPYHFMVRQKENEFVDGNEAYPYLPEGFLLSDTEIPELHEWHSRWGRASPETFEPKEIPVGPYKRAQAIAGEKAAQ</sequence>
<evidence type="ECO:0000313" key="6">
    <source>
        <dbReference type="Proteomes" id="UP000253061"/>
    </source>
</evidence>
<dbReference type="PIRSF" id="PIRSF006429">
    <property type="entry name" value="GOGAT_lg_2"/>
    <property type="match status" value="1"/>
</dbReference>
<keyword evidence="3" id="KW-1133">Transmembrane helix</keyword>
<gene>
    <name evidence="5" type="ORF">TH6_03595</name>
</gene>